<feature type="binding site" evidence="7">
    <location>
        <position position="151"/>
    </location>
    <ligand>
        <name>N-formimidoyl-L-glutamate</name>
        <dbReference type="ChEBI" id="CHEBI:58928"/>
    </ligand>
</feature>
<feature type="binding site" evidence="7">
    <location>
        <position position="323"/>
    </location>
    <ligand>
        <name>Zn(2+)</name>
        <dbReference type="ChEBI" id="CHEBI:29105"/>
    </ligand>
</feature>
<keyword evidence="3 7" id="KW-0378">Hydrolase</keyword>
<feature type="binding site" evidence="7">
    <location>
        <position position="327"/>
    </location>
    <ligand>
        <name>N-formimidoyl-L-glutamate</name>
        <dbReference type="ChEBI" id="CHEBI:58928"/>
    </ligand>
</feature>
<dbReference type="EC" id="3.5.2.7" evidence="1 7"/>
<dbReference type="RefSeq" id="WP_311070824.1">
    <property type="nucleotide sequence ID" value="NZ_CP134494.1"/>
</dbReference>
<dbReference type="PANTHER" id="PTHR42752">
    <property type="entry name" value="IMIDAZOLONEPROPIONASE"/>
    <property type="match status" value="1"/>
</dbReference>
<evidence type="ECO:0000256" key="5">
    <source>
        <dbReference type="ARBA" id="ARBA00022833"/>
    </source>
</evidence>
<comment type="cofactor">
    <cofactor evidence="7">
        <name>Zn(2+)</name>
        <dbReference type="ChEBI" id="CHEBI:29105"/>
    </cofactor>
    <cofactor evidence="7">
        <name>Fe(3+)</name>
        <dbReference type="ChEBI" id="CHEBI:29034"/>
    </cofactor>
    <text evidence="7">Binds 1 zinc or iron ion per subunit.</text>
</comment>
<dbReference type="InterPro" id="IPR011059">
    <property type="entry name" value="Metal-dep_hydrolase_composite"/>
</dbReference>
<evidence type="ECO:0000256" key="6">
    <source>
        <dbReference type="ARBA" id="ARBA00023004"/>
    </source>
</evidence>
<evidence type="ECO:0000259" key="8">
    <source>
        <dbReference type="Pfam" id="PF01979"/>
    </source>
</evidence>
<keyword evidence="2 7" id="KW-0479">Metal-binding</keyword>
<evidence type="ECO:0000256" key="4">
    <source>
        <dbReference type="ARBA" id="ARBA00022808"/>
    </source>
</evidence>
<proteinExistence type="inferred from homology"/>
<dbReference type="EMBL" id="CP134494">
    <property type="protein sequence ID" value="WNF21184.1"/>
    <property type="molecule type" value="Genomic_DNA"/>
</dbReference>
<keyword evidence="6 7" id="KW-0408">Iron</keyword>
<evidence type="ECO:0000256" key="1">
    <source>
        <dbReference type="ARBA" id="ARBA00012864"/>
    </source>
</evidence>
<feature type="binding site" evidence="7">
    <location>
        <position position="328"/>
    </location>
    <ligand>
        <name>4-imidazolone-5-propanoate</name>
        <dbReference type="ChEBI" id="CHEBI:77893"/>
    </ligand>
</feature>
<comment type="catalytic activity">
    <reaction evidence="7">
        <text>4-imidazolone-5-propanoate + H2O = N-formimidoyl-L-glutamate</text>
        <dbReference type="Rhea" id="RHEA:23660"/>
        <dbReference type="ChEBI" id="CHEBI:15377"/>
        <dbReference type="ChEBI" id="CHEBI:58928"/>
        <dbReference type="ChEBI" id="CHEBI:77893"/>
        <dbReference type="EC" id="3.5.2.7"/>
    </reaction>
</comment>
<comment type="function">
    <text evidence="7">Catalyzes the hydrolytic cleavage of the carbon-nitrogen bond in imidazolone-5-propanoate to yield N-formimidoyl-L-glutamate. It is the third step in the universal histidine degradation pathway.</text>
</comment>
<comment type="subcellular location">
    <subcellularLocation>
        <location evidence="7">Cytoplasm</location>
    </subcellularLocation>
</comment>
<feature type="binding site" evidence="7">
    <location>
        <position position="184"/>
    </location>
    <ligand>
        <name>4-imidazolone-5-propanoate</name>
        <dbReference type="ChEBI" id="CHEBI:77893"/>
    </ligand>
</feature>
<name>A0ABY9VBC3_9BACI</name>
<dbReference type="NCBIfam" id="TIGR01224">
    <property type="entry name" value="hutI"/>
    <property type="match status" value="1"/>
</dbReference>
<feature type="binding site" evidence="7">
    <location>
        <position position="248"/>
    </location>
    <ligand>
        <name>Fe(3+)</name>
        <dbReference type="ChEBI" id="CHEBI:29034"/>
    </ligand>
</feature>
<feature type="binding site" evidence="7">
    <location>
        <position position="79"/>
    </location>
    <ligand>
        <name>Zn(2+)</name>
        <dbReference type="ChEBI" id="CHEBI:29105"/>
    </ligand>
</feature>
<feature type="binding site" evidence="7">
    <location>
        <position position="79"/>
    </location>
    <ligand>
        <name>Fe(3+)</name>
        <dbReference type="ChEBI" id="CHEBI:29034"/>
    </ligand>
</feature>
<sequence length="426" mass="46395">MTYDVILHNIGQLILPKTSDYPLKGQDMKELNISEDAALGIQDGRIAWIGSDAQAGSLKSTERIDAEGKVVSPGLVDPHTHLVFGGSREHELSLKQAGVPYLEILAQGGGILSTVGSTKKAKEDELFRKASFHLERMISYGVTTMEAKSGYGLDADTELKQLRVIKRLKEKYPISVVSTFLGAHAVPPGFKGKEEEFLDEMAGLFDVIKDEELAEFVDIFCETGVFTIEQSRKFLQQAKEKGFGLKIHADEIDPLGGTELAVSLGAASADHLVAASDEGIRQLTEGNTVAVLLPGTTFYLGKDHYARARKMIDEGAAVALATDFNPGSCVTENLQMIMSLAALKLKMSAEEIWNAVTVNAAHAIGKASQAGSLDVGRSADFVIWDVPNYQYIPYHYGVNHAQSVYHSGKKLWERTPYGEIQFSSAR</sequence>
<dbReference type="InterPro" id="IPR032466">
    <property type="entry name" value="Metal_Hydrolase"/>
</dbReference>
<feature type="binding site" evidence="7">
    <location>
        <position position="81"/>
    </location>
    <ligand>
        <name>Fe(3+)</name>
        <dbReference type="ChEBI" id="CHEBI:29034"/>
    </ligand>
</feature>
<keyword evidence="4 7" id="KW-0369">Histidine metabolism</keyword>
<gene>
    <name evidence="7 9" type="primary">hutI</name>
    <name evidence="9" type="ORF">RH061_13330</name>
</gene>
<dbReference type="InterPro" id="IPR005920">
    <property type="entry name" value="HutI"/>
</dbReference>
<accession>A0ABY9VBC3</accession>
<dbReference type="CDD" id="cd01296">
    <property type="entry name" value="Imidazolone-5PH"/>
    <property type="match status" value="1"/>
</dbReference>
<dbReference type="PANTHER" id="PTHR42752:SF1">
    <property type="entry name" value="IMIDAZOLONEPROPIONASE-RELATED"/>
    <property type="match status" value="1"/>
</dbReference>
<feature type="binding site" evidence="7">
    <location>
        <position position="88"/>
    </location>
    <ligand>
        <name>4-imidazolone-5-propanoate</name>
        <dbReference type="ChEBI" id="CHEBI:77893"/>
    </ligand>
</feature>
<feature type="binding site" evidence="7">
    <location>
        <position position="248"/>
    </location>
    <ligand>
        <name>Zn(2+)</name>
        <dbReference type="ChEBI" id="CHEBI:29105"/>
    </ligand>
</feature>
<feature type="binding site" evidence="7">
    <location>
        <position position="151"/>
    </location>
    <ligand>
        <name>4-imidazolone-5-propanoate</name>
        <dbReference type="ChEBI" id="CHEBI:77893"/>
    </ligand>
</feature>
<dbReference type="Gene3D" id="3.20.20.140">
    <property type="entry name" value="Metal-dependent hydrolases"/>
    <property type="match status" value="1"/>
</dbReference>
<comment type="pathway">
    <text evidence="7">Amino-acid degradation; L-histidine degradation into L-glutamate; N-formimidoyl-L-glutamate from L-histidine: step 3/3.</text>
</comment>
<evidence type="ECO:0000313" key="10">
    <source>
        <dbReference type="Proteomes" id="UP001303324"/>
    </source>
</evidence>
<feature type="binding site" evidence="7">
    <location>
        <position position="251"/>
    </location>
    <ligand>
        <name>4-imidazolone-5-propanoate</name>
        <dbReference type="ChEBI" id="CHEBI:77893"/>
    </ligand>
</feature>
<feature type="domain" description="Amidohydrolase-related" evidence="8">
    <location>
        <begin position="70"/>
        <end position="389"/>
    </location>
</feature>
<keyword evidence="10" id="KW-1185">Reference proteome</keyword>
<comment type="similarity">
    <text evidence="7">Belongs to the metallo-dependent hydrolases superfamily. HutI family.</text>
</comment>
<dbReference type="GO" id="GO:0050480">
    <property type="term" value="F:imidazolonepropionase activity"/>
    <property type="evidence" value="ECO:0007669"/>
    <property type="project" value="UniProtKB-EC"/>
</dbReference>
<reference evidence="9 10" key="1">
    <citation type="submission" date="2023-09" db="EMBL/GenBank/DDBJ databases">
        <title>Microbial mechanism of fulvic acid promoting antimony reduction mineralization in rice fields.</title>
        <authorList>
            <person name="Chen G."/>
            <person name="Lan J."/>
        </authorList>
    </citation>
    <scope>NUCLEOTIDE SEQUENCE [LARGE SCALE GENOMIC DNA]</scope>
    <source>
        <strain evidence="9 10">PS1</strain>
    </source>
</reference>
<protein>
    <recommendedName>
        <fullName evidence="1 7">Imidazolonepropionase</fullName>
        <ecNumber evidence="1 7">3.5.2.7</ecNumber>
    </recommendedName>
    <alternativeName>
        <fullName evidence="7">Imidazolone-5-propionate hydrolase</fullName>
    </alternativeName>
</protein>
<keyword evidence="5 7" id="KW-0862">Zinc</keyword>
<organism evidence="9 10">
    <name type="scientific">Mesobacillus jeotgali</name>
    <dbReference type="NCBI Taxonomy" id="129985"/>
    <lineage>
        <taxon>Bacteria</taxon>
        <taxon>Bacillati</taxon>
        <taxon>Bacillota</taxon>
        <taxon>Bacilli</taxon>
        <taxon>Bacillales</taxon>
        <taxon>Bacillaceae</taxon>
        <taxon>Mesobacillus</taxon>
    </lineage>
</organism>
<dbReference type="Pfam" id="PF01979">
    <property type="entry name" value="Amidohydro_1"/>
    <property type="match status" value="1"/>
</dbReference>
<keyword evidence="7" id="KW-0963">Cytoplasm</keyword>
<feature type="binding site" evidence="7">
    <location>
        <position position="323"/>
    </location>
    <ligand>
        <name>Fe(3+)</name>
        <dbReference type="ChEBI" id="CHEBI:29034"/>
    </ligand>
</feature>
<feature type="binding site" evidence="7">
    <location>
        <position position="325"/>
    </location>
    <ligand>
        <name>N-formimidoyl-L-glutamate</name>
        <dbReference type="ChEBI" id="CHEBI:58928"/>
    </ligand>
</feature>
<evidence type="ECO:0000256" key="2">
    <source>
        <dbReference type="ARBA" id="ARBA00022723"/>
    </source>
</evidence>
<evidence type="ECO:0000313" key="9">
    <source>
        <dbReference type="EMBL" id="WNF21184.1"/>
    </source>
</evidence>
<dbReference type="SUPFAM" id="SSF51556">
    <property type="entry name" value="Metallo-dependent hydrolases"/>
    <property type="match status" value="1"/>
</dbReference>
<evidence type="ECO:0000256" key="7">
    <source>
        <dbReference type="HAMAP-Rule" id="MF_00372"/>
    </source>
</evidence>
<feature type="binding site" evidence="7">
    <location>
        <position position="81"/>
    </location>
    <ligand>
        <name>Zn(2+)</name>
        <dbReference type="ChEBI" id="CHEBI:29105"/>
    </ligand>
</feature>
<dbReference type="InterPro" id="IPR006680">
    <property type="entry name" value="Amidohydro-rel"/>
</dbReference>
<dbReference type="HAMAP" id="MF_00372">
    <property type="entry name" value="HutI"/>
    <property type="match status" value="1"/>
</dbReference>
<dbReference type="Gene3D" id="2.30.40.10">
    <property type="entry name" value="Urease, subunit C, domain 1"/>
    <property type="match status" value="1"/>
</dbReference>
<evidence type="ECO:0000256" key="3">
    <source>
        <dbReference type="ARBA" id="ARBA00022801"/>
    </source>
</evidence>
<dbReference type="SUPFAM" id="SSF51338">
    <property type="entry name" value="Composite domain of metallo-dependent hydrolases"/>
    <property type="match status" value="1"/>
</dbReference>
<dbReference type="Proteomes" id="UP001303324">
    <property type="component" value="Chromosome"/>
</dbReference>